<feature type="compositionally biased region" description="Polar residues" evidence="1">
    <location>
        <begin position="1463"/>
        <end position="1491"/>
    </location>
</feature>
<gene>
    <name evidence="4" type="primary">LOC18608919</name>
</gene>
<proteinExistence type="predicted"/>
<feature type="compositionally biased region" description="Basic and acidic residues" evidence="1">
    <location>
        <begin position="82"/>
        <end position="118"/>
    </location>
</feature>
<dbReference type="PANTHER" id="PTHR46992:SF4">
    <property type="entry name" value="GYF DOMAIN-CONTAINING PROTEIN"/>
    <property type="match status" value="1"/>
</dbReference>
<feature type="compositionally biased region" description="Basic and acidic residues" evidence="1">
    <location>
        <begin position="152"/>
        <end position="202"/>
    </location>
</feature>
<feature type="region of interest" description="Disordered" evidence="1">
    <location>
        <begin position="1545"/>
        <end position="1579"/>
    </location>
</feature>
<sequence>MAEGKLDLPDDLLSSKPSDRSWTSKVEALGGNDEKLDDSKDQLASESSIPLSPQWLYAKPTETKMDTRVPTSMSTGNFSDPNQKEGWRLDGSEEKKDWRRVVTESESSRRWREEERETGLLSGRRDRRKGERRVDTASMRETTESRSLSSSDRWHDGNSRNPGHESRRDSKWSSRWGPEDKEKESRSEKRTDAEKEKEDTHNDNQSFVGSNRSVSERDTDSRDKWRPRHRMEVHSSGSTSSRAAPGFGPEKGRVENHNPGFTIGRGRSAGIGRSSSASTIGAIYSFRSETVPGKPNLLADTFRYPRGKLLDIYRRQKLDPSFAAMPDGKEESPPLTQVGIVEPLAFVAPDAEEEAILGDIWKGKVTSSGVVYNSCRQGRSNENVSEVGDVESSEEKQGILSQKLSGATVDPLQEAASTDAHRAHVVAGKGVTHEEVDRISSSPRPPNSDGFVPTIPKTNGICSAMEVGSTHHNISENWQMDFASSGHPQFEGNESTPSSDIKLNLPGDSSSLFHVAFEQNQSSDGQLMESNSKAKSVGGGTSLEEFTLFYVDPQGNTQGPFLGADIIMWFEQGFFGLDLLVRLADSPEGTPFQELGDVMPQLKAKDGHGSVIDLNKLEESGAFGVNLEASLPASAPVSNIPASSIENDLHHSVSEVNSLSFQHVQSRISEPEAPLQMPHSEGQNFEDFVAQDEEIVFPGRSDNSGNPVAKSSGHVHDPLANSSNHLSLPIELTETCMPNQNNSKLHHFGLLWSELESAQSRNNQSSNGIGRAASYGPAADPAVAGGESWSDVYRKSVLPDNNLYQDVLAARHMLHVEQESNHFDLAEQLMSQQAQKQQFQQLNMLSPHARLNESVLEHVPSQNQNLVRQRQLSNHSAPDMEHLLALEMQQQRQLQLQQYQLQQQLQFHQQQKLLQERQQSQVQQVLLEQLLHGQVPDPGLGQSYLDPILSKNVLDQILLEQQLIHELQHQSHNHQRHVPSIEQLVQAKFGQAPQEEPQRDLFELISQAQHGQLQSLEHQLLQKEQLQRQLSMGLRQHNEQRDLDSIWPADRTNQLLRSHAGINQVHSSGFSPLDFYQQQQRPIHEEPLSHLERNLSLRDQLNQVRFEPSSLQFERSMSLPAGASGVNMDVVNAMARAKGLDVLEPSTHIQSTGQAVTFSSGIHPHNPHHSLVPDQGHVSQLDANEGRWSESNGQLGNDWLESQIQKLCINSERQKRDLEVKMTSENPGLWMSDGLNEDKSRQLLMELLHQKSGHHPESLDRASSGIYTGSSSLDHPFGVLAEQEAGLNKSFMVGSYGSSSSEPSHISLADKQAGSLESNERLPFRAESGAFSEGQPFLSRIGENTQAIYRGANMTGLLTAAKELPDLECRNYGSKSDALTMGSMFEGQDGKAKPGRLASAEKGEIPINALSRHSSLGVSGGNAGFYGDQIGSCNLFSEDIAKDCVQVPAKAQDNMLLRHIPVSRTSSSQEGLSDLVSNPGSRGKNSLSSNEGGKRDFEGHVANHLDIAASAKKEMRFRRTSSYGDGDVSEASFIDMLKSNAKKNATAEVHGTAGPESSDGTQGGRGGKKKGKKGRQIDPALLGFKVTSNRIMMGEIQRIDD</sequence>
<dbReference type="SMART" id="SM00444">
    <property type="entry name" value="GYF"/>
    <property type="match status" value="1"/>
</dbReference>
<feature type="compositionally biased region" description="Basic and acidic residues" evidence="1">
    <location>
        <begin position="32"/>
        <end position="43"/>
    </location>
</feature>
<dbReference type="GeneID" id="18608919"/>
<feature type="region of interest" description="Disordered" evidence="1">
    <location>
        <begin position="430"/>
        <end position="452"/>
    </location>
</feature>
<dbReference type="Pfam" id="PF02213">
    <property type="entry name" value="GYF"/>
    <property type="match status" value="1"/>
</dbReference>
<name>A0AB32VYT9_THECC</name>
<dbReference type="CDD" id="cd00072">
    <property type="entry name" value="GYF"/>
    <property type="match status" value="1"/>
</dbReference>
<reference evidence="3" key="1">
    <citation type="journal article" date="1997" name="Nucleic Acids Res.">
        <title>tRNAscan-SE: a program for improved detection of transfer RNA genes in genomic sequence.</title>
        <authorList>
            <person name="Lowe T.M."/>
            <person name="Eddy S.R."/>
        </authorList>
    </citation>
    <scope>NUCLEOTIDE SEQUENCE [LARGE SCALE GENOMIC DNA]</scope>
    <source>
        <strain evidence="3">r\B97-61/B2</strain>
    </source>
</reference>
<evidence type="ECO:0000259" key="2">
    <source>
        <dbReference type="PROSITE" id="PS50829"/>
    </source>
</evidence>
<accession>A0AB32VYT9</accession>
<dbReference type="Proteomes" id="UP000694886">
    <property type="component" value="Chromosome 2"/>
</dbReference>
<dbReference type="InterPro" id="IPR003169">
    <property type="entry name" value="GYF"/>
</dbReference>
<dbReference type="SUPFAM" id="SSF55277">
    <property type="entry name" value="GYF domain"/>
    <property type="match status" value="1"/>
</dbReference>
<feature type="compositionally biased region" description="Low complexity" evidence="1">
    <location>
        <begin position="262"/>
        <end position="274"/>
    </location>
</feature>
<feature type="compositionally biased region" description="Polar residues" evidence="1">
    <location>
        <begin position="759"/>
        <end position="768"/>
    </location>
</feature>
<dbReference type="InterPro" id="IPR035445">
    <property type="entry name" value="GYF-like_dom_sf"/>
</dbReference>
<dbReference type="PANTHER" id="PTHR46992">
    <property type="entry name" value="GYF DOMAIN-CONTAINING PROTEIN"/>
    <property type="match status" value="1"/>
</dbReference>
<dbReference type="KEGG" id="tcc:18608919"/>
<reference evidence="4" key="2">
    <citation type="submission" date="2025-08" db="UniProtKB">
        <authorList>
            <consortium name="RefSeq"/>
        </authorList>
    </citation>
    <scope>IDENTIFICATION</scope>
</reference>
<feature type="compositionally biased region" description="Polar residues" evidence="1">
    <location>
        <begin position="203"/>
        <end position="213"/>
    </location>
</feature>
<feature type="domain" description="GYF" evidence="2">
    <location>
        <begin position="545"/>
        <end position="596"/>
    </location>
</feature>
<dbReference type="RefSeq" id="XP_017971101.1">
    <property type="nucleotide sequence ID" value="XM_018115612.1"/>
</dbReference>
<feature type="region of interest" description="Disordered" evidence="1">
    <location>
        <begin position="1462"/>
        <end position="1497"/>
    </location>
</feature>
<feature type="region of interest" description="Disordered" evidence="1">
    <location>
        <begin position="700"/>
        <end position="722"/>
    </location>
</feature>
<organism evidence="3 4">
    <name type="scientific">Theobroma cacao</name>
    <name type="common">Cacao</name>
    <name type="synonym">Cocoa</name>
    <dbReference type="NCBI Taxonomy" id="3641"/>
    <lineage>
        <taxon>Eukaryota</taxon>
        <taxon>Viridiplantae</taxon>
        <taxon>Streptophyta</taxon>
        <taxon>Embryophyta</taxon>
        <taxon>Tracheophyta</taxon>
        <taxon>Spermatophyta</taxon>
        <taxon>Magnoliopsida</taxon>
        <taxon>eudicotyledons</taxon>
        <taxon>Gunneridae</taxon>
        <taxon>Pentapetalae</taxon>
        <taxon>rosids</taxon>
        <taxon>malvids</taxon>
        <taxon>Malvales</taxon>
        <taxon>Malvaceae</taxon>
        <taxon>Byttnerioideae</taxon>
        <taxon>Theobroma</taxon>
    </lineage>
</organism>
<dbReference type="PROSITE" id="PS50829">
    <property type="entry name" value="GYF"/>
    <property type="match status" value="1"/>
</dbReference>
<feature type="compositionally biased region" description="Polar residues" evidence="1">
    <location>
        <begin position="69"/>
        <end position="81"/>
    </location>
</feature>
<feature type="compositionally biased region" description="Basic and acidic residues" evidence="1">
    <location>
        <begin position="214"/>
        <end position="224"/>
    </location>
</feature>
<evidence type="ECO:0000313" key="4">
    <source>
        <dbReference type="RefSeq" id="XP_017971101.1"/>
    </source>
</evidence>
<evidence type="ECO:0000313" key="3">
    <source>
        <dbReference type="Proteomes" id="UP000694886"/>
    </source>
</evidence>
<feature type="region of interest" description="Disordered" evidence="1">
    <location>
        <begin position="1"/>
        <end position="274"/>
    </location>
</feature>
<feature type="region of interest" description="Disordered" evidence="1">
    <location>
        <begin position="759"/>
        <end position="785"/>
    </location>
</feature>
<dbReference type="Gramene" id="Tc02v2_t017020.1">
    <property type="protein sequence ID" value="Tc02v2_p017020.1"/>
    <property type="gene ID" value="Tc02v2_g017020"/>
</dbReference>
<dbReference type="Gene3D" id="3.30.1490.40">
    <property type="match status" value="1"/>
</dbReference>
<protein>
    <submittedName>
        <fullName evidence="4">Uncharacterized protein LOC18608919 isoform X1</fullName>
    </submittedName>
</protein>
<evidence type="ECO:0000256" key="1">
    <source>
        <dbReference type="SAM" id="MobiDB-lite"/>
    </source>
</evidence>